<sequence>MKIQQRITVVFLAGLLSCSPAVKKSHLYDMGTATSPVEGGYTGVEPATTYSQEKGYGWLNKPETAFDTLAGKWNNDLNRDGVLGKDSLVFKADLPNGDYLLTLTLGDNSEKPLKQSVYCNNELIAGSVVTPWYRIPIKSVNKTIKINKGTAIVKITSNTLVAIQNIEFRPLNRQYSGSGGFEPDTMAVKRLGGDFTTRYLRALHYYDLGAWSASAKSSGINFTFRMYLAADLLEQVATSEKDPLYDKAIYLLAKIHYWLNREDYDPYHEAAAQKYFSILKKKYPDAELIKMYLGEKVPFEVQRLPNPKEVPQWAVKQREAMHRMLKVIHWWVNERQAPNGELGGKYGDDVEILRWWLPAILGADDTLAKKGYIRLADGVWNSGILERGFAKKIDDVEHSAELFRDTHPSMFMISYGDPEYIERCMISMQNFEKVWTGITPKGHRHFKSCYLSATEVLEQAPMNVDVPLNARAVLPGLWAAWYNRNPTLMRLFTEWGNAWLEDAARSDGGKPAGLMPAAIAFADDGIAAHTGKWYDPGLEYDYYKWESLGHINEMYAQLIGMYGITGNRFFLKPVDFCYHLMQQAALEKLPGNPEFGSINWAKQVLLQGGVDKGAVDNPMADVFAMAGQVGNTSKYNQLITRYGNPYNKYRISKKMQEVNEGLEKVLGSLRYNLPLLTTEVKYTDRVYVPGSDLLFGMYTGHFGSGYEYPSAVATWKNTGPDMGVFVRQGDTRSASVSLYNFGAARTVIMQTWLLEPGVYRLRSGTDLNDDGTIDADITERIVVLKERVNQLQLQVPSNKLLAIRVEQVKAGRQETADPIPDIALAARDISFVNGQLEVRVHNVGSADAGNITVELWNGKKKINSGAIAHIAAPNDLQPRWKNISFKLNPGALPSTITVKVFTDQPEITTFNNTTSYHLRK</sequence>
<organism evidence="1 2">
    <name type="scientific">Pedobacter africanus</name>
    <dbReference type="NCBI Taxonomy" id="151894"/>
    <lineage>
        <taxon>Bacteria</taxon>
        <taxon>Pseudomonadati</taxon>
        <taxon>Bacteroidota</taxon>
        <taxon>Sphingobacteriia</taxon>
        <taxon>Sphingobacteriales</taxon>
        <taxon>Sphingobacteriaceae</taxon>
        <taxon>Pedobacter</taxon>
    </lineage>
</organism>
<gene>
    <name evidence="1" type="ORF">J2X78_003471</name>
</gene>
<name>A0ACC6L0K0_9SPHI</name>
<comment type="caution">
    <text evidence="1">The sequence shown here is derived from an EMBL/GenBank/DDBJ whole genome shotgun (WGS) entry which is preliminary data.</text>
</comment>
<dbReference type="Proteomes" id="UP001246858">
    <property type="component" value="Unassembled WGS sequence"/>
</dbReference>
<reference evidence="1" key="1">
    <citation type="submission" date="2023-07" db="EMBL/GenBank/DDBJ databases">
        <title>Sorghum-associated microbial communities from plants grown in Nebraska, USA.</title>
        <authorList>
            <person name="Schachtman D."/>
        </authorList>
    </citation>
    <scope>NUCLEOTIDE SEQUENCE</scope>
    <source>
        <strain evidence="1">2697</strain>
    </source>
</reference>
<keyword evidence="2" id="KW-1185">Reference proteome</keyword>
<proteinExistence type="predicted"/>
<accession>A0ACC6L0K0</accession>
<dbReference type="EMBL" id="JAVDTF010000003">
    <property type="protein sequence ID" value="MDR6784897.1"/>
    <property type="molecule type" value="Genomic_DNA"/>
</dbReference>
<protein>
    <submittedName>
        <fullName evidence="1">Uncharacterized protein</fullName>
    </submittedName>
</protein>
<evidence type="ECO:0000313" key="1">
    <source>
        <dbReference type="EMBL" id="MDR6784897.1"/>
    </source>
</evidence>
<evidence type="ECO:0000313" key="2">
    <source>
        <dbReference type="Proteomes" id="UP001246858"/>
    </source>
</evidence>